<evidence type="ECO:0000313" key="4">
    <source>
        <dbReference type="EMBL" id="CAB3386300.1"/>
    </source>
</evidence>
<dbReference type="PRINTS" id="PR01415">
    <property type="entry name" value="ANKYRIN"/>
</dbReference>
<comment type="caution">
    <text evidence="4">The sequence shown here is derived from an EMBL/GenBank/DDBJ whole genome shotgun (WGS) entry which is preliminary data.</text>
</comment>
<keyword evidence="2 3" id="KW-0040">ANK repeat</keyword>
<dbReference type="SMART" id="SM00248">
    <property type="entry name" value="ANK"/>
    <property type="match status" value="8"/>
</dbReference>
<organism evidence="4 5">
    <name type="scientific">Cloeon dipterum</name>
    <dbReference type="NCBI Taxonomy" id="197152"/>
    <lineage>
        <taxon>Eukaryota</taxon>
        <taxon>Metazoa</taxon>
        <taxon>Ecdysozoa</taxon>
        <taxon>Arthropoda</taxon>
        <taxon>Hexapoda</taxon>
        <taxon>Insecta</taxon>
        <taxon>Pterygota</taxon>
        <taxon>Palaeoptera</taxon>
        <taxon>Ephemeroptera</taxon>
        <taxon>Pisciforma</taxon>
        <taxon>Baetidae</taxon>
        <taxon>Cloeon</taxon>
    </lineage>
</organism>
<dbReference type="InterPro" id="IPR002110">
    <property type="entry name" value="Ankyrin_rpt"/>
</dbReference>
<sequence length="353" mass="38910">MNQLSSAQFVHEMDKSLVRQIYPGGRTALHLAAEEADENMCQWLLENQIGISYLFPSGKGSILHHVAKNKDFGAQLVRFFFNMGLDMNCQDEKNNTPLMLALRAGNFTVAQGLLDHGATLDVTIDGMNIIHFCIADNNLEGAIFVHSKNQMMVQEVCKEGMNALHLAAANADLRMCEWLCGESVELCALSGETENSVLHYAVNNLEHGVGLVDFFVTKGVNVNGRNLYSKTALHLALSKENINIAEALLSSGANINVILDHDNVLHYCARRDKLLSAKFVVGVDKELVRETTLSGISALHLAAQAASLDFCKFLVENGANFLVVNAFNQSVLAMVPRDRKDKKKYFRSLGLKK</sequence>
<dbReference type="InterPro" id="IPR036770">
    <property type="entry name" value="Ankyrin_rpt-contain_sf"/>
</dbReference>
<name>A0A8S1E018_9INSE</name>
<dbReference type="GO" id="GO:0005634">
    <property type="term" value="C:nucleus"/>
    <property type="evidence" value="ECO:0007669"/>
    <property type="project" value="TreeGrafter"/>
</dbReference>
<feature type="repeat" description="ANK" evidence="3">
    <location>
        <begin position="93"/>
        <end position="125"/>
    </location>
</feature>
<dbReference type="PANTHER" id="PTHR24124">
    <property type="entry name" value="ANKYRIN REPEAT FAMILY A"/>
    <property type="match status" value="1"/>
</dbReference>
<evidence type="ECO:0000256" key="2">
    <source>
        <dbReference type="ARBA" id="ARBA00023043"/>
    </source>
</evidence>
<dbReference type="GO" id="GO:0010468">
    <property type="term" value="P:regulation of gene expression"/>
    <property type="evidence" value="ECO:0007669"/>
    <property type="project" value="TreeGrafter"/>
</dbReference>
<dbReference type="Proteomes" id="UP000494165">
    <property type="component" value="Unassembled WGS sequence"/>
</dbReference>
<reference evidence="4 5" key="1">
    <citation type="submission" date="2020-04" db="EMBL/GenBank/DDBJ databases">
        <authorList>
            <person name="Alioto T."/>
            <person name="Alioto T."/>
            <person name="Gomez Garrido J."/>
        </authorList>
    </citation>
    <scope>NUCLEOTIDE SEQUENCE [LARGE SCALE GENOMIC DNA]</scope>
</reference>
<gene>
    <name evidence="4" type="ORF">CLODIP_2_CD04186</name>
</gene>
<dbReference type="Gene3D" id="1.25.40.20">
    <property type="entry name" value="Ankyrin repeat-containing domain"/>
    <property type="match status" value="2"/>
</dbReference>
<dbReference type="PROSITE" id="PS50297">
    <property type="entry name" value="ANK_REP_REGION"/>
    <property type="match status" value="3"/>
</dbReference>
<dbReference type="AlphaFoldDB" id="A0A8S1E018"/>
<feature type="repeat" description="ANK" evidence="3">
    <location>
        <begin position="228"/>
        <end position="260"/>
    </location>
</feature>
<keyword evidence="1" id="KW-0677">Repeat</keyword>
<dbReference type="SUPFAM" id="SSF48403">
    <property type="entry name" value="Ankyrin repeat"/>
    <property type="match status" value="1"/>
</dbReference>
<dbReference type="PROSITE" id="PS50088">
    <property type="entry name" value="ANK_REPEAT"/>
    <property type="match status" value="3"/>
</dbReference>
<dbReference type="Pfam" id="PF12796">
    <property type="entry name" value="Ank_2"/>
    <property type="match status" value="2"/>
</dbReference>
<keyword evidence="5" id="KW-1185">Reference proteome</keyword>
<dbReference type="OrthoDB" id="366390at2759"/>
<proteinExistence type="predicted"/>
<accession>A0A8S1E018</accession>
<dbReference type="Pfam" id="PF00023">
    <property type="entry name" value="Ank"/>
    <property type="match status" value="2"/>
</dbReference>
<evidence type="ECO:0000256" key="3">
    <source>
        <dbReference type="PROSITE-ProRule" id="PRU00023"/>
    </source>
</evidence>
<dbReference type="PANTHER" id="PTHR24124:SF14">
    <property type="entry name" value="CHROMOSOME UNDETERMINED SCAFFOLD_25, WHOLE GENOME SHOTGUN SEQUENCE"/>
    <property type="match status" value="1"/>
</dbReference>
<feature type="repeat" description="ANK" evidence="3">
    <location>
        <begin position="294"/>
        <end position="326"/>
    </location>
</feature>
<evidence type="ECO:0000313" key="5">
    <source>
        <dbReference type="Proteomes" id="UP000494165"/>
    </source>
</evidence>
<evidence type="ECO:0000256" key="1">
    <source>
        <dbReference type="ARBA" id="ARBA00022737"/>
    </source>
</evidence>
<dbReference type="EMBL" id="CADEPI010000468">
    <property type="protein sequence ID" value="CAB3386300.1"/>
    <property type="molecule type" value="Genomic_DNA"/>
</dbReference>
<protein>
    <submittedName>
        <fullName evidence="4">Uncharacterized protein</fullName>
    </submittedName>
</protein>